<proteinExistence type="predicted"/>
<evidence type="ECO:0000313" key="1">
    <source>
        <dbReference type="EMBL" id="KAJ2780708.1"/>
    </source>
</evidence>
<keyword evidence="2" id="KW-1185">Reference proteome</keyword>
<dbReference type="AlphaFoldDB" id="A0A9W8HCG4"/>
<dbReference type="Proteomes" id="UP001140217">
    <property type="component" value="Unassembled WGS sequence"/>
</dbReference>
<comment type="caution">
    <text evidence="1">The sequence shown here is derived from an EMBL/GenBank/DDBJ whole genome shotgun (WGS) entry which is preliminary data.</text>
</comment>
<name>A0A9W8HCG4_9FUNG</name>
<dbReference type="EMBL" id="JANBUL010000128">
    <property type="protein sequence ID" value="KAJ2780708.1"/>
    <property type="molecule type" value="Genomic_DNA"/>
</dbReference>
<accession>A0A9W8HCG4</accession>
<feature type="non-terminal residue" evidence="1">
    <location>
        <position position="129"/>
    </location>
</feature>
<protein>
    <submittedName>
        <fullName evidence="1">Uncharacterized protein</fullName>
    </submittedName>
</protein>
<sequence length="129" mass="14947">MYDNGGNTAPKPLLRYAEELRQSYLRLLVYSGDILRVLPGPHDGLSAANIKTKREESSQFQREWQHLEWILDGFLNRLNDIRERAHEELDAARVRCLVGEDVDLTLPEAAARLAARLARYRRQYDALQQ</sequence>
<reference evidence="1" key="1">
    <citation type="submission" date="2022-07" db="EMBL/GenBank/DDBJ databases">
        <title>Phylogenomic reconstructions and comparative analyses of Kickxellomycotina fungi.</title>
        <authorList>
            <person name="Reynolds N.K."/>
            <person name="Stajich J.E."/>
            <person name="Barry K."/>
            <person name="Grigoriev I.V."/>
            <person name="Crous P."/>
            <person name="Smith M.E."/>
        </authorList>
    </citation>
    <scope>NUCLEOTIDE SEQUENCE</scope>
    <source>
        <strain evidence="1">NBRC 105414</strain>
    </source>
</reference>
<gene>
    <name evidence="1" type="ORF">H4R18_003295</name>
</gene>
<organism evidence="1 2">
    <name type="scientific">Coemansia javaensis</name>
    <dbReference type="NCBI Taxonomy" id="2761396"/>
    <lineage>
        <taxon>Eukaryota</taxon>
        <taxon>Fungi</taxon>
        <taxon>Fungi incertae sedis</taxon>
        <taxon>Zoopagomycota</taxon>
        <taxon>Kickxellomycotina</taxon>
        <taxon>Kickxellomycetes</taxon>
        <taxon>Kickxellales</taxon>
        <taxon>Kickxellaceae</taxon>
        <taxon>Coemansia</taxon>
    </lineage>
</organism>
<dbReference type="OrthoDB" id="5540626at2759"/>
<evidence type="ECO:0000313" key="2">
    <source>
        <dbReference type="Proteomes" id="UP001140217"/>
    </source>
</evidence>